<evidence type="ECO:0000313" key="2">
    <source>
        <dbReference type="EMBL" id="BBL78488.1"/>
    </source>
</evidence>
<proteinExistence type="predicted"/>
<keyword evidence="3" id="KW-1185">Reference proteome</keyword>
<accession>A0A510HEY6</accession>
<dbReference type="PANTHER" id="PTHR13774">
    <property type="entry name" value="PHENAZINE BIOSYNTHESIS PROTEIN"/>
    <property type="match status" value="1"/>
</dbReference>
<dbReference type="EMBL" id="AP019791">
    <property type="protein sequence ID" value="BBL78488.1"/>
    <property type="molecule type" value="Genomic_DNA"/>
</dbReference>
<dbReference type="NCBIfam" id="TIGR00654">
    <property type="entry name" value="PhzF_family"/>
    <property type="match status" value="1"/>
</dbReference>
<name>A0A510HEY6_9ACTN</name>
<dbReference type="InterPro" id="IPR003719">
    <property type="entry name" value="Phenazine_PhzF-like"/>
</dbReference>
<dbReference type="GO" id="GO:0016853">
    <property type="term" value="F:isomerase activity"/>
    <property type="evidence" value="ECO:0007669"/>
    <property type="project" value="TreeGrafter"/>
</dbReference>
<dbReference type="Gene3D" id="3.10.310.10">
    <property type="entry name" value="Diaminopimelate Epimerase, Chain A, domain 1"/>
    <property type="match status" value="2"/>
</dbReference>
<dbReference type="Proteomes" id="UP000318065">
    <property type="component" value="Chromosome"/>
</dbReference>
<organism evidence="2 3">
    <name type="scientific">Rubrobacter xylanophilus</name>
    <dbReference type="NCBI Taxonomy" id="49319"/>
    <lineage>
        <taxon>Bacteria</taxon>
        <taxon>Bacillati</taxon>
        <taxon>Actinomycetota</taxon>
        <taxon>Rubrobacteria</taxon>
        <taxon>Rubrobacterales</taxon>
        <taxon>Rubrobacteraceae</taxon>
        <taxon>Rubrobacter</taxon>
    </lineage>
</organism>
<evidence type="ECO:0000256" key="1">
    <source>
        <dbReference type="PIRSR" id="PIRSR016184-1"/>
    </source>
</evidence>
<dbReference type="Pfam" id="PF02567">
    <property type="entry name" value="PhzC-PhzF"/>
    <property type="match status" value="1"/>
</dbReference>
<sequence length="280" mass="30640">MGRPFQLIDVFHDGPFSGNPLAVIFDAEGFTTQEMQRIARWLNLSETAFLLQPTTRDADYRVRIFTLERELPFAGHPTLGSCHAWLAAGGTPRSADEIVQECGAGLVRVRRREGLLAFAAPPLVRSGPVDEPTLRTIETVLQLDRSRFVDVQWADNGPGWVAVLLESAEAVLTLEPLRQFPTRVDIGVVGSYPPGSPVAFELRAFFSDHKGGVVEDPVTGSLNASAAQWLFASRRARAPFVASQGTRLGRAGRVYIDQDRDGTVWVGGKTTTCFAGEYLL</sequence>
<dbReference type="PANTHER" id="PTHR13774:SF32">
    <property type="entry name" value="ANTISENSE-ENHANCING SEQUENCE 1"/>
    <property type="match status" value="1"/>
</dbReference>
<dbReference type="AlphaFoldDB" id="A0A510HEY6"/>
<dbReference type="SUPFAM" id="SSF54506">
    <property type="entry name" value="Diaminopimelate epimerase-like"/>
    <property type="match status" value="1"/>
</dbReference>
<protein>
    <submittedName>
        <fullName evidence="2">Phenazine biosynthesis protein PhzF</fullName>
    </submittedName>
</protein>
<dbReference type="OrthoDB" id="9788221at2"/>
<dbReference type="PIRSF" id="PIRSF016184">
    <property type="entry name" value="PhzC_PhzF"/>
    <property type="match status" value="1"/>
</dbReference>
<gene>
    <name evidence="2" type="primary">phzC</name>
    <name evidence="2" type="ORF">RxyAA322_03420</name>
</gene>
<evidence type="ECO:0000313" key="3">
    <source>
        <dbReference type="Proteomes" id="UP000318065"/>
    </source>
</evidence>
<dbReference type="RefSeq" id="WP_143526626.1">
    <property type="nucleotide sequence ID" value="NZ_AP019791.1"/>
</dbReference>
<dbReference type="GO" id="GO:0005737">
    <property type="term" value="C:cytoplasm"/>
    <property type="evidence" value="ECO:0007669"/>
    <property type="project" value="TreeGrafter"/>
</dbReference>
<reference evidence="2" key="1">
    <citation type="journal article" date="2019" name="Microbiol. Resour. Announc.">
        <title>Complete Genome Sequence of Rubrobacter xylanophilus Strain AA3-22, Isolated from Arima Onsen in Japan.</title>
        <authorList>
            <person name="Tomariguchi N."/>
            <person name="Miyazaki K."/>
        </authorList>
    </citation>
    <scope>NUCLEOTIDE SEQUENCE [LARGE SCALE GENOMIC DNA]</scope>
    <source>
        <strain evidence="2">AA3-22</strain>
    </source>
</reference>
<feature type="active site" evidence="1">
    <location>
        <position position="46"/>
    </location>
</feature>